<dbReference type="HOGENOM" id="CLU_065681_1_2_9"/>
<dbReference type="PANTHER" id="PTHR11431:SF127">
    <property type="entry name" value="BACTERIAL NON-HEME FERRITIN"/>
    <property type="match status" value="1"/>
</dbReference>
<dbReference type="InterPro" id="IPR001519">
    <property type="entry name" value="Ferritin"/>
</dbReference>
<proteinExistence type="inferred from homology"/>
<feature type="binding site" evidence="8">
    <location>
        <position position="52"/>
    </location>
    <ligand>
        <name>Fe cation</name>
        <dbReference type="ChEBI" id="CHEBI:24875"/>
        <label>1</label>
    </ligand>
</feature>
<evidence type="ECO:0000256" key="6">
    <source>
        <dbReference type="ARBA" id="ARBA00023004"/>
    </source>
</evidence>
<keyword evidence="12" id="KW-1185">Reference proteome</keyword>
<gene>
    <name evidence="11" type="ORF">HMP0721_1703</name>
</gene>
<dbReference type="GO" id="GO:0008198">
    <property type="term" value="F:ferrous iron binding"/>
    <property type="evidence" value="ECO:0007669"/>
    <property type="project" value="TreeGrafter"/>
</dbReference>
<dbReference type="RefSeq" id="WP_006599125.1">
    <property type="nucleotide sequence ID" value="NZ_GL622359.1"/>
</dbReference>
<dbReference type="Gene3D" id="1.20.1260.10">
    <property type="match status" value="1"/>
</dbReference>
<evidence type="ECO:0000256" key="4">
    <source>
        <dbReference type="ARBA" id="ARBA00022723"/>
    </source>
</evidence>
<dbReference type="InterPro" id="IPR041719">
    <property type="entry name" value="Ferritin_prok"/>
</dbReference>
<keyword evidence="4 8" id="KW-0479">Metal-binding</keyword>
<feature type="domain" description="Ferritin-like diiron" evidence="10">
    <location>
        <begin position="1"/>
        <end position="144"/>
    </location>
</feature>
<keyword evidence="3 9" id="KW-0409">Iron storage</keyword>
<dbReference type="Proteomes" id="UP000004754">
    <property type="component" value="Unassembled WGS sequence"/>
</dbReference>
<evidence type="ECO:0000256" key="8">
    <source>
        <dbReference type="PIRSR" id="PIRSR601519-1"/>
    </source>
</evidence>
<dbReference type="AlphaFoldDB" id="E6MHZ8"/>
<dbReference type="GO" id="GO:0005829">
    <property type="term" value="C:cytosol"/>
    <property type="evidence" value="ECO:0007669"/>
    <property type="project" value="TreeGrafter"/>
</dbReference>
<accession>E6MHZ8</accession>
<protein>
    <recommendedName>
        <fullName evidence="9">Ferritin</fullName>
        <ecNumber evidence="9">1.16.3.2</ecNumber>
    </recommendedName>
</protein>
<feature type="binding site" evidence="8">
    <location>
        <position position="16"/>
    </location>
    <ligand>
        <name>Fe cation</name>
        <dbReference type="ChEBI" id="CHEBI:24875"/>
        <label>1</label>
    </ligand>
</feature>
<dbReference type="PANTHER" id="PTHR11431">
    <property type="entry name" value="FERRITIN"/>
    <property type="match status" value="1"/>
</dbReference>
<dbReference type="OrthoDB" id="9801481at2"/>
<evidence type="ECO:0000259" key="10">
    <source>
        <dbReference type="PROSITE" id="PS50905"/>
    </source>
</evidence>
<dbReference type="GO" id="GO:0008199">
    <property type="term" value="F:ferric iron binding"/>
    <property type="evidence" value="ECO:0007669"/>
    <property type="project" value="InterPro"/>
</dbReference>
<dbReference type="CDD" id="cd01055">
    <property type="entry name" value="Nonheme_Ferritin"/>
    <property type="match status" value="1"/>
</dbReference>
<dbReference type="GO" id="GO:0006879">
    <property type="term" value="P:intracellular iron ion homeostasis"/>
    <property type="evidence" value="ECO:0007669"/>
    <property type="project" value="UniProtKB-KW"/>
</dbReference>
<evidence type="ECO:0000256" key="3">
    <source>
        <dbReference type="ARBA" id="ARBA00022434"/>
    </source>
</evidence>
<feature type="binding site" evidence="8">
    <location>
        <position position="126"/>
    </location>
    <ligand>
        <name>Fe cation</name>
        <dbReference type="ChEBI" id="CHEBI:24875"/>
        <label>1</label>
    </ligand>
</feature>
<dbReference type="InterPro" id="IPR009078">
    <property type="entry name" value="Ferritin-like_SF"/>
</dbReference>
<dbReference type="GO" id="GO:0006826">
    <property type="term" value="P:iron ion transport"/>
    <property type="evidence" value="ECO:0007669"/>
    <property type="project" value="InterPro"/>
</dbReference>
<evidence type="ECO:0000313" key="12">
    <source>
        <dbReference type="Proteomes" id="UP000004754"/>
    </source>
</evidence>
<dbReference type="EC" id="1.16.3.2" evidence="9"/>
<dbReference type="eggNOG" id="COG1528">
    <property type="taxonomic scope" value="Bacteria"/>
</dbReference>
<dbReference type="Pfam" id="PF00210">
    <property type="entry name" value="Ferritin"/>
    <property type="match status" value="1"/>
</dbReference>
<keyword evidence="6 8" id="KW-0408">Iron</keyword>
<comment type="similarity">
    <text evidence="2 9">Belongs to the ferritin family. Prokaryotic subfamily.</text>
</comment>
<keyword evidence="5" id="KW-0560">Oxidoreductase</keyword>
<feature type="binding site" evidence="8">
    <location>
        <position position="93"/>
    </location>
    <ligand>
        <name>Fe cation</name>
        <dbReference type="ChEBI" id="CHEBI:24875"/>
        <label>1</label>
    </ligand>
</feature>
<dbReference type="FunFam" id="1.20.1260.10:FF:000001">
    <property type="entry name" value="Non-heme ferritin"/>
    <property type="match status" value="1"/>
</dbReference>
<dbReference type="GO" id="GO:0042802">
    <property type="term" value="F:identical protein binding"/>
    <property type="evidence" value="ECO:0007669"/>
    <property type="project" value="UniProtKB-ARBA"/>
</dbReference>
<comment type="function">
    <text evidence="1 9">Iron-storage protein.</text>
</comment>
<dbReference type="EMBL" id="AEQN01000022">
    <property type="protein sequence ID" value="EFV01322.1"/>
    <property type="molecule type" value="Genomic_DNA"/>
</dbReference>
<evidence type="ECO:0000256" key="2">
    <source>
        <dbReference type="ARBA" id="ARBA00006950"/>
    </source>
</evidence>
<name>E6MHZ8_9FIRM</name>
<evidence type="ECO:0000313" key="11">
    <source>
        <dbReference type="EMBL" id="EFV01322.1"/>
    </source>
</evidence>
<evidence type="ECO:0000256" key="5">
    <source>
        <dbReference type="ARBA" id="ARBA00023002"/>
    </source>
</evidence>
<sequence>MKKEISALLNEQITKEFYSAYLYLAISAYYQEAGLTGFASWYEVQAKEEEEHAMKIYGYLHDNGETVELGALDAPKVSFSDFVEPVKAALEHEEYITDAINNIVAAAIKANDYRTVSFLQWFVDEQAEEETNANDMLQAVEFVQDDKAALFSLNKSVGKRND</sequence>
<dbReference type="STRING" id="887929.HMP0721_1703"/>
<organism evidence="11 12">
    <name type="scientific">Pseudoramibacter alactolyticus ATCC 23263</name>
    <dbReference type="NCBI Taxonomy" id="887929"/>
    <lineage>
        <taxon>Bacteria</taxon>
        <taxon>Bacillati</taxon>
        <taxon>Bacillota</taxon>
        <taxon>Clostridia</taxon>
        <taxon>Eubacteriales</taxon>
        <taxon>Eubacteriaceae</taxon>
        <taxon>Pseudoramibacter</taxon>
    </lineage>
</organism>
<evidence type="ECO:0000256" key="7">
    <source>
        <dbReference type="ARBA" id="ARBA00048035"/>
    </source>
</evidence>
<keyword evidence="9" id="KW-0963">Cytoplasm</keyword>
<comment type="caution">
    <text evidence="11">The sequence shown here is derived from an EMBL/GenBank/DDBJ whole genome shotgun (WGS) entry which is preliminary data.</text>
</comment>
<dbReference type="SUPFAM" id="SSF47240">
    <property type="entry name" value="Ferritin-like"/>
    <property type="match status" value="1"/>
</dbReference>
<evidence type="ECO:0000256" key="1">
    <source>
        <dbReference type="ARBA" id="ARBA00002485"/>
    </source>
</evidence>
<dbReference type="InterPro" id="IPR012347">
    <property type="entry name" value="Ferritin-like"/>
</dbReference>
<reference evidence="11 12" key="1">
    <citation type="submission" date="2010-12" db="EMBL/GenBank/DDBJ databases">
        <authorList>
            <person name="Muzny D."/>
            <person name="Qin X."/>
            <person name="Deng J."/>
            <person name="Jiang H."/>
            <person name="Liu Y."/>
            <person name="Qu J."/>
            <person name="Song X.-Z."/>
            <person name="Zhang L."/>
            <person name="Thornton R."/>
            <person name="Coyle M."/>
            <person name="Francisco L."/>
            <person name="Jackson L."/>
            <person name="Javaid M."/>
            <person name="Korchina V."/>
            <person name="Kovar C."/>
            <person name="Mata R."/>
            <person name="Mathew T."/>
            <person name="Ngo R."/>
            <person name="Nguyen L."/>
            <person name="Nguyen N."/>
            <person name="Okwuonu G."/>
            <person name="Ongeri F."/>
            <person name="Pham C."/>
            <person name="Simmons D."/>
            <person name="Wilczek-Boney K."/>
            <person name="Hale W."/>
            <person name="Jakkamsetti A."/>
            <person name="Pham P."/>
            <person name="Ruth R."/>
            <person name="San Lucas F."/>
            <person name="Warren J."/>
            <person name="Zhang J."/>
            <person name="Zhao Z."/>
            <person name="Zhou C."/>
            <person name="Zhu D."/>
            <person name="Lee S."/>
            <person name="Bess C."/>
            <person name="Blankenburg K."/>
            <person name="Forbes L."/>
            <person name="Fu Q."/>
            <person name="Gubbala S."/>
            <person name="Hirani K."/>
            <person name="Jayaseelan J.C."/>
            <person name="Lara F."/>
            <person name="Munidasa M."/>
            <person name="Palculict T."/>
            <person name="Patil S."/>
            <person name="Pu L.-L."/>
            <person name="Saada N."/>
            <person name="Tang L."/>
            <person name="Weissenberger G."/>
            <person name="Zhu Y."/>
            <person name="Hemphill L."/>
            <person name="Shang Y."/>
            <person name="Youmans B."/>
            <person name="Ayvaz T."/>
            <person name="Ross M."/>
            <person name="Santibanez J."/>
            <person name="Aqrawi P."/>
            <person name="Gross S."/>
            <person name="Joshi V."/>
            <person name="Fowler G."/>
            <person name="Nazareth L."/>
            <person name="Reid J."/>
            <person name="Worley K."/>
            <person name="Petrosino J."/>
            <person name="Highlander S."/>
            <person name="Gibbs R."/>
        </authorList>
    </citation>
    <scope>NUCLEOTIDE SEQUENCE [LARGE SCALE GENOMIC DNA]</scope>
    <source>
        <strain evidence="11 12">ATCC 23263</strain>
    </source>
</reference>
<dbReference type="InterPro" id="IPR008331">
    <property type="entry name" value="Ferritin_DPS_dom"/>
</dbReference>
<feature type="binding site" evidence="8">
    <location>
        <position position="49"/>
    </location>
    <ligand>
        <name>Fe cation</name>
        <dbReference type="ChEBI" id="CHEBI:24875"/>
        <label>1</label>
    </ligand>
</feature>
<dbReference type="PROSITE" id="PS50905">
    <property type="entry name" value="FERRITIN_LIKE"/>
    <property type="match status" value="1"/>
</dbReference>
<comment type="subcellular location">
    <subcellularLocation>
        <location evidence="9">Cytoplasm</location>
    </subcellularLocation>
</comment>
<dbReference type="GO" id="GO:0004322">
    <property type="term" value="F:ferroxidase activity"/>
    <property type="evidence" value="ECO:0007669"/>
    <property type="project" value="TreeGrafter"/>
</dbReference>
<dbReference type="InterPro" id="IPR009040">
    <property type="entry name" value="Ferritin-like_diiron"/>
</dbReference>
<evidence type="ECO:0000256" key="9">
    <source>
        <dbReference type="RuleBase" id="RU361145"/>
    </source>
</evidence>
<comment type="catalytic activity">
    <reaction evidence="7 9">
        <text>4 Fe(2+) + O2 + 6 H2O = 4 iron(III) oxide-hydroxide + 12 H(+)</text>
        <dbReference type="Rhea" id="RHEA:11972"/>
        <dbReference type="ChEBI" id="CHEBI:15377"/>
        <dbReference type="ChEBI" id="CHEBI:15378"/>
        <dbReference type="ChEBI" id="CHEBI:15379"/>
        <dbReference type="ChEBI" id="CHEBI:29033"/>
        <dbReference type="ChEBI" id="CHEBI:78619"/>
        <dbReference type="EC" id="1.16.3.2"/>
    </reaction>
</comment>